<dbReference type="SUPFAM" id="SSF56349">
    <property type="entry name" value="DNA breaking-rejoining enzymes"/>
    <property type="match status" value="1"/>
</dbReference>
<dbReference type="GO" id="GO:0015074">
    <property type="term" value="P:DNA integration"/>
    <property type="evidence" value="ECO:0007669"/>
    <property type="project" value="InterPro"/>
</dbReference>
<dbReference type="PANTHER" id="PTHR34605">
    <property type="entry name" value="PHAGE_INTEGRASE DOMAIN-CONTAINING PROTEIN"/>
    <property type="match status" value="1"/>
</dbReference>
<sequence length="277" mass="30617">MPASENLIAAFAASHAATASDKTLNNWLAGLHFWHTVNGATWQGADMLRAVRCGFAKMVPSSSRRTKRPPITIEALCILHDNLNPQSPYDVAVGAVVLTAFWSCCRLGELTVRDRNFFDALKHVSRSTTKELGADILVTARPHRTDPLKALSLHATVNSGIPAYAPLFSYKTSLGWEPLTKTSFMLRCNDVWVQNGFPSMPGHAFCIGGTTELLLQGINPDIIAVQGRRTSRAFLDYWRRVESVLPLFISSSVNINRLQQVDATMSAFVRRHNIPQT</sequence>
<dbReference type="Proteomes" id="UP000053647">
    <property type="component" value="Unassembled WGS sequence"/>
</dbReference>
<evidence type="ECO:0000313" key="2">
    <source>
        <dbReference type="EMBL" id="KIJ07958.1"/>
    </source>
</evidence>
<dbReference type="GO" id="GO:0003677">
    <property type="term" value="F:DNA binding"/>
    <property type="evidence" value="ECO:0007669"/>
    <property type="project" value="InterPro"/>
</dbReference>
<evidence type="ECO:0000256" key="1">
    <source>
        <dbReference type="ARBA" id="ARBA00023172"/>
    </source>
</evidence>
<dbReference type="AlphaFoldDB" id="A0A0C9TA32"/>
<dbReference type="PANTHER" id="PTHR34605:SF3">
    <property type="entry name" value="P CELL-TYPE AGGLUTINATION PROTEIN MAP4-LIKE-RELATED"/>
    <property type="match status" value="1"/>
</dbReference>
<dbReference type="OrthoDB" id="3266428at2759"/>
<evidence type="ECO:0000313" key="3">
    <source>
        <dbReference type="Proteomes" id="UP000053647"/>
    </source>
</evidence>
<dbReference type="Gene3D" id="1.10.443.10">
    <property type="entry name" value="Intergrase catalytic core"/>
    <property type="match status" value="1"/>
</dbReference>
<accession>A0A0C9TA32</accession>
<keyword evidence="3" id="KW-1185">Reference proteome</keyword>
<proteinExistence type="predicted"/>
<keyword evidence="1" id="KW-0233">DNA recombination</keyword>
<dbReference type="InterPro" id="IPR052925">
    <property type="entry name" value="Phage_Integrase-like_Recomb"/>
</dbReference>
<reference evidence="2 3" key="1">
    <citation type="submission" date="2014-06" db="EMBL/GenBank/DDBJ databases">
        <authorList>
            <consortium name="DOE Joint Genome Institute"/>
            <person name="Kuo A."/>
            <person name="Kohler A."/>
            <person name="Nagy L.G."/>
            <person name="Floudas D."/>
            <person name="Copeland A."/>
            <person name="Barry K.W."/>
            <person name="Cichocki N."/>
            <person name="Veneault-Fourrey C."/>
            <person name="LaButti K."/>
            <person name="Lindquist E.A."/>
            <person name="Lipzen A."/>
            <person name="Lundell T."/>
            <person name="Morin E."/>
            <person name="Murat C."/>
            <person name="Sun H."/>
            <person name="Tunlid A."/>
            <person name="Henrissat B."/>
            <person name="Grigoriev I.V."/>
            <person name="Hibbett D.S."/>
            <person name="Martin F."/>
            <person name="Nordberg H.P."/>
            <person name="Cantor M.N."/>
            <person name="Hua S.X."/>
        </authorList>
    </citation>
    <scope>NUCLEOTIDE SEQUENCE [LARGE SCALE GENOMIC DNA]</scope>
    <source>
        <strain evidence="2 3">ATCC 200175</strain>
    </source>
</reference>
<dbReference type="InterPro" id="IPR013762">
    <property type="entry name" value="Integrase-like_cat_sf"/>
</dbReference>
<gene>
    <name evidence="2" type="ORF">PAXINDRAFT_18879</name>
</gene>
<dbReference type="InterPro" id="IPR011010">
    <property type="entry name" value="DNA_brk_join_enz"/>
</dbReference>
<protein>
    <submittedName>
        <fullName evidence="2">Uncharacterized protein</fullName>
    </submittedName>
</protein>
<dbReference type="HOGENOM" id="CLU_003292_1_1_1"/>
<name>A0A0C9TA32_PAXIN</name>
<dbReference type="GO" id="GO:0006310">
    <property type="term" value="P:DNA recombination"/>
    <property type="evidence" value="ECO:0007669"/>
    <property type="project" value="UniProtKB-KW"/>
</dbReference>
<dbReference type="EMBL" id="KN819738">
    <property type="protein sequence ID" value="KIJ07958.1"/>
    <property type="molecule type" value="Genomic_DNA"/>
</dbReference>
<organism evidence="2 3">
    <name type="scientific">Paxillus involutus ATCC 200175</name>
    <dbReference type="NCBI Taxonomy" id="664439"/>
    <lineage>
        <taxon>Eukaryota</taxon>
        <taxon>Fungi</taxon>
        <taxon>Dikarya</taxon>
        <taxon>Basidiomycota</taxon>
        <taxon>Agaricomycotina</taxon>
        <taxon>Agaricomycetes</taxon>
        <taxon>Agaricomycetidae</taxon>
        <taxon>Boletales</taxon>
        <taxon>Paxilineae</taxon>
        <taxon>Paxillaceae</taxon>
        <taxon>Paxillus</taxon>
    </lineage>
</organism>
<reference evidence="3" key="2">
    <citation type="submission" date="2015-01" db="EMBL/GenBank/DDBJ databases">
        <title>Evolutionary Origins and Diversification of the Mycorrhizal Mutualists.</title>
        <authorList>
            <consortium name="DOE Joint Genome Institute"/>
            <consortium name="Mycorrhizal Genomics Consortium"/>
            <person name="Kohler A."/>
            <person name="Kuo A."/>
            <person name="Nagy L.G."/>
            <person name="Floudas D."/>
            <person name="Copeland A."/>
            <person name="Barry K.W."/>
            <person name="Cichocki N."/>
            <person name="Veneault-Fourrey C."/>
            <person name="LaButti K."/>
            <person name="Lindquist E.A."/>
            <person name="Lipzen A."/>
            <person name="Lundell T."/>
            <person name="Morin E."/>
            <person name="Murat C."/>
            <person name="Riley R."/>
            <person name="Ohm R."/>
            <person name="Sun H."/>
            <person name="Tunlid A."/>
            <person name="Henrissat B."/>
            <person name="Grigoriev I.V."/>
            <person name="Hibbett D.S."/>
            <person name="Martin F."/>
        </authorList>
    </citation>
    <scope>NUCLEOTIDE SEQUENCE [LARGE SCALE GENOMIC DNA]</scope>
    <source>
        <strain evidence="3">ATCC 200175</strain>
    </source>
</reference>